<feature type="transmembrane region" description="Helical" evidence="1">
    <location>
        <begin position="12"/>
        <end position="33"/>
    </location>
</feature>
<sequence length="224" mass="26585">MNFLKDPRTNWKYILIVVILAVLVGGGILWFSIKQEIPAEFPKITKPEKIEDKTANWKTYKNEKIGFEAKRLENWIVDERREELAGEIYNRVIFWLPEETVRAHEDLILSTGVSIEVERRTKERKYKDTNDYLNEWKSMEGSPEAWEHFVVTRNFVELGFVNINGVNFYKYKWTHQAQGLVYLTVKNGDLIGILFQTERDLLPIEEFSGYSKFEQFLSTFRFLE</sequence>
<protein>
    <recommendedName>
        <fullName evidence="4">PsbP C-terminal domain-containing protein</fullName>
    </recommendedName>
</protein>
<proteinExistence type="predicted"/>
<dbReference type="AlphaFoldDB" id="A0A2G9YW44"/>
<reference evidence="2 3" key="1">
    <citation type="submission" date="2017-09" db="EMBL/GenBank/DDBJ databases">
        <title>Depth-based differentiation of microbial function through sediment-hosted aquifers and enrichment of novel symbionts in the deep terrestrial subsurface.</title>
        <authorList>
            <person name="Probst A.J."/>
            <person name="Ladd B."/>
            <person name="Jarett J.K."/>
            <person name="Geller-Mcgrath D.E."/>
            <person name="Sieber C.M."/>
            <person name="Emerson J.B."/>
            <person name="Anantharaman K."/>
            <person name="Thomas B.C."/>
            <person name="Malmstrom R."/>
            <person name="Stieglmeier M."/>
            <person name="Klingl A."/>
            <person name="Woyke T."/>
            <person name="Ryan C.M."/>
            <person name="Banfield J.F."/>
        </authorList>
    </citation>
    <scope>NUCLEOTIDE SEQUENCE [LARGE SCALE GENOMIC DNA]</scope>
    <source>
        <strain evidence="2">CG23_combo_of_CG06-09_8_20_14_all_38_19</strain>
    </source>
</reference>
<evidence type="ECO:0000313" key="2">
    <source>
        <dbReference type="EMBL" id="PIP23454.1"/>
    </source>
</evidence>
<keyword evidence="1" id="KW-0472">Membrane</keyword>
<name>A0A2G9YW44_9BACT</name>
<organism evidence="2 3">
    <name type="scientific">Candidatus Nealsonbacteria bacterium CG23_combo_of_CG06-09_8_20_14_all_38_19</name>
    <dbReference type="NCBI Taxonomy" id="1974721"/>
    <lineage>
        <taxon>Bacteria</taxon>
        <taxon>Candidatus Nealsoniibacteriota</taxon>
    </lineage>
</organism>
<keyword evidence="1" id="KW-1133">Transmembrane helix</keyword>
<comment type="caution">
    <text evidence="2">The sequence shown here is derived from an EMBL/GenBank/DDBJ whole genome shotgun (WGS) entry which is preliminary data.</text>
</comment>
<dbReference type="Proteomes" id="UP000230273">
    <property type="component" value="Unassembled WGS sequence"/>
</dbReference>
<dbReference type="EMBL" id="PCRP01000053">
    <property type="protein sequence ID" value="PIP23454.1"/>
    <property type="molecule type" value="Genomic_DNA"/>
</dbReference>
<accession>A0A2G9YW44</accession>
<evidence type="ECO:0008006" key="4">
    <source>
        <dbReference type="Google" id="ProtNLM"/>
    </source>
</evidence>
<keyword evidence="1" id="KW-0812">Transmembrane</keyword>
<evidence type="ECO:0000313" key="3">
    <source>
        <dbReference type="Proteomes" id="UP000230273"/>
    </source>
</evidence>
<gene>
    <name evidence="2" type="ORF">COX36_03290</name>
</gene>
<evidence type="ECO:0000256" key="1">
    <source>
        <dbReference type="SAM" id="Phobius"/>
    </source>
</evidence>